<dbReference type="EMBL" id="MU865962">
    <property type="protein sequence ID" value="KAK4445774.1"/>
    <property type="molecule type" value="Genomic_DNA"/>
</dbReference>
<evidence type="ECO:0000256" key="6">
    <source>
        <dbReference type="SAM" id="Phobius"/>
    </source>
</evidence>
<dbReference type="GO" id="GO:0016020">
    <property type="term" value="C:membrane"/>
    <property type="evidence" value="ECO:0007669"/>
    <property type="project" value="UniProtKB-SubCell"/>
</dbReference>
<dbReference type="Pfam" id="PF20684">
    <property type="entry name" value="Fung_rhodopsin"/>
    <property type="match status" value="1"/>
</dbReference>
<feature type="transmembrane region" description="Helical" evidence="6">
    <location>
        <begin position="92"/>
        <end position="116"/>
    </location>
</feature>
<keyword evidence="4 6" id="KW-0472">Membrane</keyword>
<dbReference type="Proteomes" id="UP001321760">
    <property type="component" value="Unassembled WGS sequence"/>
</dbReference>
<feature type="transmembrane region" description="Helical" evidence="6">
    <location>
        <begin position="20"/>
        <end position="41"/>
    </location>
</feature>
<keyword evidence="3 6" id="KW-1133">Transmembrane helix</keyword>
<organism evidence="8 9">
    <name type="scientific">Podospora aff. communis PSN243</name>
    <dbReference type="NCBI Taxonomy" id="3040156"/>
    <lineage>
        <taxon>Eukaryota</taxon>
        <taxon>Fungi</taxon>
        <taxon>Dikarya</taxon>
        <taxon>Ascomycota</taxon>
        <taxon>Pezizomycotina</taxon>
        <taxon>Sordariomycetes</taxon>
        <taxon>Sordariomycetidae</taxon>
        <taxon>Sordariales</taxon>
        <taxon>Podosporaceae</taxon>
        <taxon>Podospora</taxon>
    </lineage>
</organism>
<dbReference type="InterPro" id="IPR052337">
    <property type="entry name" value="SAT4-like"/>
</dbReference>
<feature type="domain" description="Rhodopsin" evidence="7">
    <location>
        <begin position="37"/>
        <end position="282"/>
    </location>
</feature>
<proteinExistence type="inferred from homology"/>
<feature type="transmembrane region" description="Helical" evidence="6">
    <location>
        <begin position="215"/>
        <end position="237"/>
    </location>
</feature>
<name>A0AAV9GAB5_9PEZI</name>
<comment type="similarity">
    <text evidence="5">Belongs to the SAT4 family.</text>
</comment>
<keyword evidence="2 6" id="KW-0812">Transmembrane</keyword>
<accession>A0AAV9GAB5</accession>
<evidence type="ECO:0000259" key="7">
    <source>
        <dbReference type="Pfam" id="PF20684"/>
    </source>
</evidence>
<sequence length="356" mass="38391">MPTGAFIPITPHAAYLARVHFGVTVPLLALGLISFSARCYIRTWPQWRVGWDDLLIALGFMTAITSFALLTPEMHTAPTFLTYAEFIHDIKLAYLSVPLWNLAMTLIKTSIALTLLARFHPLSTTTTWWRPLILATIATQLVYLAANTTWTFTKCRPLSAAWDYSTPHAICLTLQTDLIVASIGSAVNIVTDVLLSLAPMVAVLSRLRRPRREKVLVCFLTGVGLLASGASIAKAVMVGSWAPDDMTQDSWANAVSIGTWTVAEMFIAVFGACSPSLKGPLERGLGRCGILLGSKGDGEDVDFVRVRGERIARGSSASVEEGIGEMGRSRPVRFVGEEDTGSGKGNVVYVSNSSGG</sequence>
<feature type="transmembrane region" description="Helical" evidence="6">
    <location>
        <begin position="128"/>
        <end position="146"/>
    </location>
</feature>
<gene>
    <name evidence="8" type="ORF">QBC34DRAFT_357697</name>
</gene>
<evidence type="ECO:0000256" key="4">
    <source>
        <dbReference type="ARBA" id="ARBA00023136"/>
    </source>
</evidence>
<evidence type="ECO:0000256" key="2">
    <source>
        <dbReference type="ARBA" id="ARBA00022692"/>
    </source>
</evidence>
<evidence type="ECO:0000313" key="8">
    <source>
        <dbReference type="EMBL" id="KAK4445774.1"/>
    </source>
</evidence>
<dbReference type="PANTHER" id="PTHR33048">
    <property type="entry name" value="PTH11-LIKE INTEGRAL MEMBRANE PROTEIN (AFU_ORTHOLOGUE AFUA_5G11245)"/>
    <property type="match status" value="1"/>
</dbReference>
<dbReference type="AlphaFoldDB" id="A0AAV9GAB5"/>
<evidence type="ECO:0000256" key="1">
    <source>
        <dbReference type="ARBA" id="ARBA00004141"/>
    </source>
</evidence>
<evidence type="ECO:0000313" key="9">
    <source>
        <dbReference type="Proteomes" id="UP001321760"/>
    </source>
</evidence>
<feature type="transmembrane region" description="Helical" evidence="6">
    <location>
        <begin position="53"/>
        <end position="72"/>
    </location>
</feature>
<keyword evidence="9" id="KW-1185">Reference proteome</keyword>
<feature type="transmembrane region" description="Helical" evidence="6">
    <location>
        <begin position="178"/>
        <end position="203"/>
    </location>
</feature>
<comment type="subcellular location">
    <subcellularLocation>
        <location evidence="1">Membrane</location>
        <topology evidence="1">Multi-pass membrane protein</topology>
    </subcellularLocation>
</comment>
<evidence type="ECO:0000256" key="3">
    <source>
        <dbReference type="ARBA" id="ARBA00022989"/>
    </source>
</evidence>
<reference evidence="8" key="2">
    <citation type="submission" date="2023-05" db="EMBL/GenBank/DDBJ databases">
        <authorList>
            <consortium name="Lawrence Berkeley National Laboratory"/>
            <person name="Steindorff A."/>
            <person name="Hensen N."/>
            <person name="Bonometti L."/>
            <person name="Westerberg I."/>
            <person name="Brannstrom I.O."/>
            <person name="Guillou S."/>
            <person name="Cros-Aarteil S."/>
            <person name="Calhoun S."/>
            <person name="Haridas S."/>
            <person name="Kuo A."/>
            <person name="Mondo S."/>
            <person name="Pangilinan J."/>
            <person name="Riley R."/>
            <person name="Labutti K."/>
            <person name="Andreopoulos B."/>
            <person name="Lipzen A."/>
            <person name="Chen C."/>
            <person name="Yanf M."/>
            <person name="Daum C."/>
            <person name="Ng V."/>
            <person name="Clum A."/>
            <person name="Ohm R."/>
            <person name="Martin F."/>
            <person name="Silar P."/>
            <person name="Natvig D."/>
            <person name="Lalanne C."/>
            <person name="Gautier V."/>
            <person name="Ament-Velasquez S.L."/>
            <person name="Kruys A."/>
            <person name="Hutchinson M.I."/>
            <person name="Powell A.J."/>
            <person name="Barry K."/>
            <person name="Miller A.N."/>
            <person name="Grigoriev I.V."/>
            <person name="Debuchy R."/>
            <person name="Gladieux P."/>
            <person name="Thoren M.H."/>
            <person name="Johannesson H."/>
        </authorList>
    </citation>
    <scope>NUCLEOTIDE SEQUENCE</scope>
    <source>
        <strain evidence="8">PSN243</strain>
    </source>
</reference>
<comment type="caution">
    <text evidence="8">The sequence shown here is derived from an EMBL/GenBank/DDBJ whole genome shotgun (WGS) entry which is preliminary data.</text>
</comment>
<reference evidence="8" key="1">
    <citation type="journal article" date="2023" name="Mol. Phylogenet. Evol.">
        <title>Genome-scale phylogeny and comparative genomics of the fungal order Sordariales.</title>
        <authorList>
            <person name="Hensen N."/>
            <person name="Bonometti L."/>
            <person name="Westerberg I."/>
            <person name="Brannstrom I.O."/>
            <person name="Guillou S."/>
            <person name="Cros-Aarteil S."/>
            <person name="Calhoun S."/>
            <person name="Haridas S."/>
            <person name="Kuo A."/>
            <person name="Mondo S."/>
            <person name="Pangilinan J."/>
            <person name="Riley R."/>
            <person name="LaButti K."/>
            <person name="Andreopoulos B."/>
            <person name="Lipzen A."/>
            <person name="Chen C."/>
            <person name="Yan M."/>
            <person name="Daum C."/>
            <person name="Ng V."/>
            <person name="Clum A."/>
            <person name="Steindorff A."/>
            <person name="Ohm R.A."/>
            <person name="Martin F."/>
            <person name="Silar P."/>
            <person name="Natvig D.O."/>
            <person name="Lalanne C."/>
            <person name="Gautier V."/>
            <person name="Ament-Velasquez S.L."/>
            <person name="Kruys A."/>
            <person name="Hutchinson M.I."/>
            <person name="Powell A.J."/>
            <person name="Barry K."/>
            <person name="Miller A.N."/>
            <person name="Grigoriev I.V."/>
            <person name="Debuchy R."/>
            <person name="Gladieux P."/>
            <person name="Hiltunen Thoren M."/>
            <person name="Johannesson H."/>
        </authorList>
    </citation>
    <scope>NUCLEOTIDE SEQUENCE</scope>
    <source>
        <strain evidence="8">PSN243</strain>
    </source>
</reference>
<protein>
    <recommendedName>
        <fullName evidence="7">Rhodopsin domain-containing protein</fullName>
    </recommendedName>
</protein>
<dbReference type="PANTHER" id="PTHR33048:SF47">
    <property type="entry name" value="INTEGRAL MEMBRANE PROTEIN-RELATED"/>
    <property type="match status" value="1"/>
</dbReference>
<dbReference type="InterPro" id="IPR049326">
    <property type="entry name" value="Rhodopsin_dom_fungi"/>
</dbReference>
<feature type="transmembrane region" description="Helical" evidence="6">
    <location>
        <begin position="257"/>
        <end position="277"/>
    </location>
</feature>
<evidence type="ECO:0000256" key="5">
    <source>
        <dbReference type="ARBA" id="ARBA00038359"/>
    </source>
</evidence>